<keyword evidence="4" id="KW-0472">Membrane</keyword>
<feature type="transmembrane region" description="Helical" evidence="4">
    <location>
        <begin position="105"/>
        <end position="125"/>
    </location>
</feature>
<evidence type="ECO:0000256" key="1">
    <source>
        <dbReference type="ARBA" id="ARBA00023015"/>
    </source>
</evidence>
<reference evidence="6 7" key="1">
    <citation type="submission" date="2017-07" db="EMBL/GenBank/DDBJ databases">
        <title>Flavobacterium cyanobacteriorum sp. nov., isolated from cyanobacterial aggregates in a eutrophic lake.</title>
        <authorList>
            <person name="Cai H."/>
        </authorList>
    </citation>
    <scope>NUCLEOTIDE SEQUENCE [LARGE SCALE GENOMIC DNA]</scope>
    <source>
        <strain evidence="6 7">TH167</strain>
    </source>
</reference>
<proteinExistence type="predicted"/>
<evidence type="ECO:0000256" key="4">
    <source>
        <dbReference type="SAM" id="Phobius"/>
    </source>
</evidence>
<keyword evidence="4" id="KW-0812">Transmembrane</keyword>
<gene>
    <name evidence="6" type="ORF">CHX27_03530</name>
</gene>
<feature type="transmembrane region" description="Helical" evidence="4">
    <location>
        <begin position="39"/>
        <end position="62"/>
    </location>
</feature>
<keyword evidence="4" id="KW-1133">Transmembrane helix</keyword>
<evidence type="ECO:0000313" key="6">
    <source>
        <dbReference type="EMBL" id="OYQ47165.1"/>
    </source>
</evidence>
<feature type="transmembrane region" description="Helical" evidence="4">
    <location>
        <begin position="221"/>
        <end position="241"/>
    </location>
</feature>
<dbReference type="InterPro" id="IPR020449">
    <property type="entry name" value="Tscrpt_reg_AraC-type_HTH"/>
</dbReference>
<dbReference type="SMART" id="SM00342">
    <property type="entry name" value="HTH_ARAC"/>
    <property type="match status" value="1"/>
</dbReference>
<dbReference type="AlphaFoldDB" id="A0A256A222"/>
<dbReference type="PANTHER" id="PTHR43280:SF29">
    <property type="entry name" value="ARAC-FAMILY TRANSCRIPTIONAL REGULATOR"/>
    <property type="match status" value="1"/>
</dbReference>
<protein>
    <recommendedName>
        <fullName evidence="5">HTH araC/xylS-type domain-containing protein</fullName>
    </recommendedName>
</protein>
<feature type="transmembrane region" description="Helical" evidence="4">
    <location>
        <begin position="145"/>
        <end position="166"/>
    </location>
</feature>
<feature type="domain" description="HTH araC/xylS-type" evidence="5">
    <location>
        <begin position="293"/>
        <end position="397"/>
    </location>
</feature>
<dbReference type="OrthoDB" id="9779074at2"/>
<dbReference type="GO" id="GO:0003700">
    <property type="term" value="F:DNA-binding transcription factor activity"/>
    <property type="evidence" value="ECO:0007669"/>
    <property type="project" value="InterPro"/>
</dbReference>
<dbReference type="PANTHER" id="PTHR43280">
    <property type="entry name" value="ARAC-FAMILY TRANSCRIPTIONAL REGULATOR"/>
    <property type="match status" value="1"/>
</dbReference>
<dbReference type="PROSITE" id="PS00041">
    <property type="entry name" value="HTH_ARAC_FAMILY_1"/>
    <property type="match status" value="1"/>
</dbReference>
<dbReference type="SUPFAM" id="SSF46689">
    <property type="entry name" value="Homeodomain-like"/>
    <property type="match status" value="1"/>
</dbReference>
<keyword evidence="2" id="KW-0238">DNA-binding</keyword>
<feature type="transmembrane region" description="Helical" evidence="4">
    <location>
        <begin position="6"/>
        <end position="27"/>
    </location>
</feature>
<dbReference type="Pfam" id="PF12833">
    <property type="entry name" value="HTH_18"/>
    <property type="match status" value="1"/>
</dbReference>
<sequence length="406" mass="46575">MLFQFNIYSGLLLIFFTHNLAYALILLQKSIQERSKSAFWLALFLIIVALYLAPWMLGFAGWYDIDSYRAVIFTIPFHQLYFFGPVLYFYTQAVLNPAFRFRKKYLWHLLPGCLYLIYALLQVASDYYGNGGAFPSLYADIDFDEWYQITGHASMLFYLIYALRYYNLYRKVIQNIVSFADELTFKYIREFIITCLAIIIVNISFKIGFEIFPEFADFVGSWWYFMAVGVISYRIAIKGYANENFKSKRVGYGFVNESKTESTEILAEYAEIEFPQSDSNNLGLTESEEKLRDQLEKLLITNGYYKNPELTLLDLAKATGSNTALISKVINKGFNQNFNDLVNTLRIDAFKAKVAAGESSKSTLLGLALDCGFNSKATFNRAFKKHTGVTPKDYLAKNTAELGLKS</sequence>
<dbReference type="Gene3D" id="1.10.10.60">
    <property type="entry name" value="Homeodomain-like"/>
    <property type="match status" value="1"/>
</dbReference>
<comment type="caution">
    <text evidence="6">The sequence shown here is derived from an EMBL/GenBank/DDBJ whole genome shotgun (WGS) entry which is preliminary data.</text>
</comment>
<evidence type="ECO:0000256" key="3">
    <source>
        <dbReference type="ARBA" id="ARBA00023163"/>
    </source>
</evidence>
<keyword evidence="7" id="KW-1185">Reference proteome</keyword>
<accession>A0A256A222</accession>
<name>A0A256A222_9FLAO</name>
<evidence type="ECO:0000259" key="5">
    <source>
        <dbReference type="PROSITE" id="PS01124"/>
    </source>
</evidence>
<feature type="transmembrane region" description="Helical" evidence="4">
    <location>
        <begin position="187"/>
        <end position="209"/>
    </location>
</feature>
<keyword evidence="1" id="KW-0805">Transcription regulation</keyword>
<dbReference type="GO" id="GO:0043565">
    <property type="term" value="F:sequence-specific DNA binding"/>
    <property type="evidence" value="ECO:0007669"/>
    <property type="project" value="InterPro"/>
</dbReference>
<dbReference type="InterPro" id="IPR018062">
    <property type="entry name" value="HTH_AraC-typ_CS"/>
</dbReference>
<dbReference type="Proteomes" id="UP000216035">
    <property type="component" value="Unassembled WGS sequence"/>
</dbReference>
<dbReference type="PROSITE" id="PS01124">
    <property type="entry name" value="HTH_ARAC_FAMILY_2"/>
    <property type="match status" value="1"/>
</dbReference>
<keyword evidence="3" id="KW-0804">Transcription</keyword>
<dbReference type="InterPro" id="IPR009057">
    <property type="entry name" value="Homeodomain-like_sf"/>
</dbReference>
<organism evidence="6 7">
    <name type="scientific">Flavobacterium aurantiibacter</name>
    <dbReference type="NCBI Taxonomy" id="2023067"/>
    <lineage>
        <taxon>Bacteria</taxon>
        <taxon>Pseudomonadati</taxon>
        <taxon>Bacteroidota</taxon>
        <taxon>Flavobacteriia</taxon>
        <taxon>Flavobacteriales</taxon>
        <taxon>Flavobacteriaceae</taxon>
        <taxon>Flavobacterium</taxon>
    </lineage>
</organism>
<evidence type="ECO:0000313" key="7">
    <source>
        <dbReference type="Proteomes" id="UP000216035"/>
    </source>
</evidence>
<feature type="transmembrane region" description="Helical" evidence="4">
    <location>
        <begin position="68"/>
        <end position="93"/>
    </location>
</feature>
<dbReference type="PRINTS" id="PR00032">
    <property type="entry name" value="HTHARAC"/>
</dbReference>
<dbReference type="InterPro" id="IPR018060">
    <property type="entry name" value="HTH_AraC"/>
</dbReference>
<dbReference type="EMBL" id="NOXX01000151">
    <property type="protein sequence ID" value="OYQ47165.1"/>
    <property type="molecule type" value="Genomic_DNA"/>
</dbReference>
<dbReference type="RefSeq" id="WP_094485388.1">
    <property type="nucleotide sequence ID" value="NZ_NOXX01000151.1"/>
</dbReference>
<evidence type="ECO:0000256" key="2">
    <source>
        <dbReference type="ARBA" id="ARBA00023125"/>
    </source>
</evidence>